<dbReference type="Pfam" id="PF13519">
    <property type="entry name" value="VWA_2"/>
    <property type="match status" value="1"/>
</dbReference>
<evidence type="ECO:0000313" key="5">
    <source>
        <dbReference type="Proteomes" id="UP000176269"/>
    </source>
</evidence>
<dbReference type="EMBL" id="MGBC01000049">
    <property type="protein sequence ID" value="OGK59192.1"/>
    <property type="molecule type" value="Genomic_DNA"/>
</dbReference>
<dbReference type="PROSITE" id="PS00018">
    <property type="entry name" value="EF_HAND_1"/>
    <property type="match status" value="2"/>
</dbReference>
<dbReference type="InterPro" id="IPR036439">
    <property type="entry name" value="Dockerin_dom_sf"/>
</dbReference>
<evidence type="ECO:0000256" key="2">
    <source>
        <dbReference type="SAM" id="Phobius"/>
    </source>
</evidence>
<feature type="compositionally biased region" description="Polar residues" evidence="1">
    <location>
        <begin position="54"/>
        <end position="65"/>
    </location>
</feature>
<feature type="region of interest" description="Disordered" evidence="1">
    <location>
        <begin position="45"/>
        <end position="82"/>
    </location>
</feature>
<dbReference type="GO" id="GO:0000272">
    <property type="term" value="P:polysaccharide catabolic process"/>
    <property type="evidence" value="ECO:0007669"/>
    <property type="project" value="InterPro"/>
</dbReference>
<dbReference type="InterPro" id="IPR036465">
    <property type="entry name" value="vWFA_dom_sf"/>
</dbReference>
<feature type="transmembrane region" description="Helical" evidence="2">
    <location>
        <begin position="12"/>
        <end position="34"/>
    </location>
</feature>
<dbReference type="AlphaFoldDB" id="A0A1F7JUB8"/>
<gene>
    <name evidence="4" type="ORF">A3I56_00165</name>
</gene>
<dbReference type="InterPro" id="IPR018247">
    <property type="entry name" value="EF_Hand_1_Ca_BS"/>
</dbReference>
<feature type="domain" description="VWFA" evidence="3">
    <location>
        <begin position="527"/>
        <end position="780"/>
    </location>
</feature>
<keyword evidence="2" id="KW-0812">Transmembrane</keyword>
<dbReference type="InterPro" id="IPR002035">
    <property type="entry name" value="VWF_A"/>
</dbReference>
<keyword evidence="2" id="KW-1133">Transmembrane helix</keyword>
<evidence type="ECO:0000259" key="3">
    <source>
        <dbReference type="PROSITE" id="PS50234"/>
    </source>
</evidence>
<dbReference type="SMART" id="SM00327">
    <property type="entry name" value="VWA"/>
    <property type="match status" value="1"/>
</dbReference>
<organism evidence="4 5">
    <name type="scientific">Candidatus Roizmanbacteria bacterium RIFCSPLOWO2_02_FULL_43_10</name>
    <dbReference type="NCBI Taxonomy" id="1802078"/>
    <lineage>
        <taxon>Bacteria</taxon>
        <taxon>Candidatus Roizmaniibacteriota</taxon>
    </lineage>
</organism>
<name>A0A1F7JUB8_9BACT</name>
<dbReference type="CDD" id="cd00198">
    <property type="entry name" value="vWFA"/>
    <property type="match status" value="1"/>
</dbReference>
<dbReference type="Gene3D" id="1.10.1330.10">
    <property type="entry name" value="Dockerin domain"/>
    <property type="match status" value="1"/>
</dbReference>
<dbReference type="PROSITE" id="PS50234">
    <property type="entry name" value="VWFA"/>
    <property type="match status" value="1"/>
</dbReference>
<proteinExistence type="predicted"/>
<evidence type="ECO:0000313" key="4">
    <source>
        <dbReference type="EMBL" id="OGK59192.1"/>
    </source>
</evidence>
<dbReference type="Gene3D" id="3.40.50.410">
    <property type="entry name" value="von Willebrand factor, type A domain"/>
    <property type="match status" value="1"/>
</dbReference>
<dbReference type="SUPFAM" id="SSF53300">
    <property type="entry name" value="vWA-like"/>
    <property type="match status" value="1"/>
</dbReference>
<comment type="caution">
    <text evidence="4">The sequence shown here is derived from an EMBL/GenBank/DDBJ whole genome shotgun (WGS) entry which is preliminary data.</text>
</comment>
<accession>A0A1F7JUB8</accession>
<dbReference type="SUPFAM" id="SSF63446">
    <property type="entry name" value="Type I dockerin domain"/>
    <property type="match status" value="1"/>
</dbReference>
<reference evidence="4 5" key="1">
    <citation type="journal article" date="2016" name="Nat. Commun.">
        <title>Thousands of microbial genomes shed light on interconnected biogeochemical processes in an aquifer system.</title>
        <authorList>
            <person name="Anantharaman K."/>
            <person name="Brown C.T."/>
            <person name="Hug L.A."/>
            <person name="Sharon I."/>
            <person name="Castelle C.J."/>
            <person name="Probst A.J."/>
            <person name="Thomas B.C."/>
            <person name="Singh A."/>
            <person name="Wilkins M.J."/>
            <person name="Karaoz U."/>
            <person name="Brodie E.L."/>
            <person name="Williams K.H."/>
            <person name="Hubbard S.S."/>
            <person name="Banfield J.F."/>
        </authorList>
    </citation>
    <scope>NUCLEOTIDE SEQUENCE [LARGE SCALE GENOMIC DNA]</scope>
</reference>
<evidence type="ECO:0000256" key="1">
    <source>
        <dbReference type="SAM" id="MobiDB-lite"/>
    </source>
</evidence>
<dbReference type="Proteomes" id="UP000176269">
    <property type="component" value="Unassembled WGS sequence"/>
</dbReference>
<keyword evidence="2" id="KW-0472">Membrane</keyword>
<sequence length="869" mass="94546">MNRFHSQHTQRGEVAWLLTVVSMVVIAAGMLIGFNVSTQEEPAVRVAPRAAEPTASQARTPTGTPIGSGRVLEQTGRTADGRSIRNTDGMFVSIGGQCQATFDTQIDPTITRLLIARPTSNIYPRYSEANTFDLTTNGAEGLIGKSFLKNNSVIVRFDPNDATKNTPNLNDVLVKYQSSAGDTRIVIDESKVPSWIRTENVDVVLVFKYTPKGTSEFFTTAVSTGCVVPSVTPFTTPTDIPTATPSGEPIVTLVFPSETPTATPTDEPIVPLTRTPRSTPASLTCTYNATAFVEECRDVDRATGKCKDVSGASRYLALPFKDTVLNPNPGVSDNTNKWGIANEAQRGNRDRWSTLLPASLMKMFSASEFSKLAAVHSKFDFSTNVNKQTGTYTGLSGFSESSTQQVASKTGDPAELLTRRDFKINVPSQLEKEQYTNFSTTDAYLYFDQKKYAVLPEGSKIYTCTNDIAASIDKNDPRAKGIGACDMDEYGFFGGGASDPLIPGLVVGCGQNIVYGWTLHQCKFDFDYVFVLDTSSTMGNTVDNNFPDKRTKLAAAKEAINTFLQQIKTSSPGSRVGLVTFNTGWQYYSQSSAGTWLFDERKGLGIKKDFVSVDTFLRDVNIAALPYQAGTCIECGLADAKMLLDKRADKTRKSVTILLTDGQPNSYNDKPGFEVLPLGFSKIFETGDKLRADGKQTIVTNPESQRNSLGNNNVADDTLLVSIGYGDTSVNVGDGQNFRVLYGLASDRKENGKRWAYSTDPKVLGKTGTPYDISTVFNLVQKDVNTCAEVNLSYEKLQKAKDVNNDGIVNTLDLFLVFDNYYAKGDNLKEDINGDGIVNVNDITLVIESLGSVVTPADRTATPAGRTNR</sequence>
<protein>
    <recommendedName>
        <fullName evidence="3">VWFA domain-containing protein</fullName>
    </recommendedName>
</protein>